<feature type="domain" description="BTB" evidence="2">
    <location>
        <begin position="691"/>
        <end position="769"/>
    </location>
</feature>
<dbReference type="GO" id="GO:0005829">
    <property type="term" value="C:cytosol"/>
    <property type="evidence" value="ECO:0007669"/>
    <property type="project" value="TreeGrafter"/>
</dbReference>
<dbReference type="PROSITE" id="PS50097">
    <property type="entry name" value="BTB"/>
    <property type="match status" value="1"/>
</dbReference>
<dbReference type="InterPro" id="IPR000210">
    <property type="entry name" value="BTB/POZ_dom"/>
</dbReference>
<dbReference type="InterPro" id="IPR011989">
    <property type="entry name" value="ARM-like"/>
</dbReference>
<dbReference type="Gene3D" id="1.25.10.10">
    <property type="entry name" value="Leucine-rich Repeat Variant"/>
    <property type="match status" value="1"/>
</dbReference>
<feature type="region of interest" description="Disordered" evidence="1">
    <location>
        <begin position="420"/>
        <end position="442"/>
    </location>
</feature>
<name>A0A3Q1FG46_9TELE</name>
<dbReference type="SUPFAM" id="SSF48371">
    <property type="entry name" value="ARM repeat"/>
    <property type="match status" value="1"/>
</dbReference>
<dbReference type="GO" id="GO:0009653">
    <property type="term" value="P:anatomical structure morphogenesis"/>
    <property type="evidence" value="ECO:0007669"/>
    <property type="project" value="TreeGrafter"/>
</dbReference>
<reference evidence="3" key="2">
    <citation type="submission" date="2025-09" db="UniProtKB">
        <authorList>
            <consortium name="Ensembl"/>
        </authorList>
    </citation>
    <scope>IDENTIFICATION</scope>
</reference>
<keyword evidence="4" id="KW-1185">Reference proteome</keyword>
<evidence type="ECO:0000256" key="1">
    <source>
        <dbReference type="SAM" id="MobiDB-lite"/>
    </source>
</evidence>
<evidence type="ECO:0000313" key="3">
    <source>
        <dbReference type="Ensembl" id="ENSAPOP00000015284.1"/>
    </source>
</evidence>
<dbReference type="Gene3D" id="3.30.710.10">
    <property type="entry name" value="Potassium Channel Kv1.1, Chain A"/>
    <property type="match status" value="1"/>
</dbReference>
<dbReference type="Pfam" id="PF24768">
    <property type="entry name" value="ARM_ARMC5"/>
    <property type="match status" value="1"/>
</dbReference>
<feature type="region of interest" description="Disordered" evidence="1">
    <location>
        <begin position="18"/>
        <end position="44"/>
    </location>
</feature>
<dbReference type="GeneTree" id="ENSGT00390000009109"/>
<dbReference type="PANTHER" id="PTHR23312">
    <property type="entry name" value="ARMC5 ARMADILLO REPEAT-CONTAINING -RELATED"/>
    <property type="match status" value="1"/>
</dbReference>
<dbReference type="InterPro" id="IPR011333">
    <property type="entry name" value="SKP1/BTB/POZ_sf"/>
</dbReference>
<proteinExistence type="predicted"/>
<organism evidence="3 4">
    <name type="scientific">Acanthochromis polyacanthus</name>
    <name type="common">spiny chromis</name>
    <dbReference type="NCBI Taxonomy" id="80966"/>
    <lineage>
        <taxon>Eukaryota</taxon>
        <taxon>Metazoa</taxon>
        <taxon>Chordata</taxon>
        <taxon>Craniata</taxon>
        <taxon>Vertebrata</taxon>
        <taxon>Euteleostomi</taxon>
        <taxon>Actinopterygii</taxon>
        <taxon>Neopterygii</taxon>
        <taxon>Teleostei</taxon>
        <taxon>Neoteleostei</taxon>
        <taxon>Acanthomorphata</taxon>
        <taxon>Ovalentaria</taxon>
        <taxon>Pomacentridae</taxon>
        <taxon>Acanthochromis</taxon>
    </lineage>
</organism>
<accession>A0A3Q1FG46</accession>
<dbReference type="Ensembl" id="ENSAPOT00000023949.1">
    <property type="protein sequence ID" value="ENSAPOP00000015284.1"/>
    <property type="gene ID" value="ENSAPOG00000018288.1"/>
</dbReference>
<dbReference type="Proteomes" id="UP000257200">
    <property type="component" value="Unplaced"/>
</dbReference>
<dbReference type="InterPro" id="IPR016024">
    <property type="entry name" value="ARM-type_fold"/>
</dbReference>
<dbReference type="PANTHER" id="PTHR23312:SF8">
    <property type="entry name" value="ARMADILLO REPEAT-CONTAINING PROTEIN 5"/>
    <property type="match status" value="1"/>
</dbReference>
<reference evidence="3" key="1">
    <citation type="submission" date="2025-08" db="UniProtKB">
        <authorList>
            <consortium name="Ensembl"/>
        </authorList>
    </citation>
    <scope>IDENTIFICATION</scope>
</reference>
<dbReference type="AlphaFoldDB" id="A0A3Q1FG46"/>
<evidence type="ECO:0000313" key="4">
    <source>
        <dbReference type="Proteomes" id="UP000257200"/>
    </source>
</evidence>
<sequence length="854" mass="92439">TAARRPVESSLTWCLAHLSKPGSGAEPQGQGQADSGSGKEMDKRSRASQWRALVAIRTQHIKGDKAGITRFRTQGGLRPLLDLLKHPECSRKTLDLALSILANCCTELETRLEVRKEENVTLETVQNRAARALGNLAMDPESSALIHSAVDTSCAQSAARALLYLSDTPANRLSLLTQGTLSALAPLIAPEYPQALRRAALRTLHELTRGCGVECAREVSRSGVLAQLGVLASGESGKPFEEVALKTLANMCSQGCLRPLVGSLGVIQKFTEEVKRDPLKSGVFLRALCLCCKEAVNRAKVKESGGLEVLIGFLSAHQSHPLSRLAILACVDFVFDEAAMEQLQELGLVPLLVSRLVELTRGEEQSTEKMDVSLSSSMSPTEYDKSNQKVKCLLSWLVSEGLISSEGDLLDSSSVDGEWGTLQIPPSSSPQTSSPNPYSIILDTPPSVPRPNAYHHPYHPEPWTAESPILLLLSRFSHVTDPSAALVSSGVMSGLLYYLTQHQDPSSRCFRMLCRLSCNPNCLQSLVRTGSVALIHHHLCQREGGCEGEERQTDRVKAKVKQLGVTLLNNLRVQCESGFGSGVLAHVMLSGSESDKMNCAFSLPLINDDHPAECGRLLSDLFNSGLTSQLHSLYFSLLIGCLSTLTGTIKTDIKLMNPLPTRSVSKTGRVSPPPSKKPRLADTCPYGVSHFDLLLLLDDGTRVPANREAVAGVEDSDGVGSEYFRALLRGGFGEAQGNAEEAIHIKDVSTGMLLPVLHYLHGCRLTNTETTQEIGEGRRKGQCHILNELVLDGLNICQKETEEHSAEDLVSLLLSAAEQELKSLMSDSCLLKDGGSALGQRCKMVSSLFTFLEK</sequence>
<evidence type="ECO:0000259" key="2">
    <source>
        <dbReference type="PROSITE" id="PS50097"/>
    </source>
</evidence>
<feature type="compositionally biased region" description="Low complexity" evidence="1">
    <location>
        <begin position="425"/>
        <end position="439"/>
    </location>
</feature>
<protein>
    <submittedName>
        <fullName evidence="3">Armadillo repeat containing 5</fullName>
    </submittedName>
</protein>
<dbReference type="InterPro" id="IPR055445">
    <property type="entry name" value="ARM_ARMC5"/>
</dbReference>